<reference evidence="2" key="2">
    <citation type="submission" date="2020-06" db="EMBL/GenBank/DDBJ databases">
        <title>Helianthus annuus Genome sequencing and assembly Release 2.</title>
        <authorList>
            <person name="Gouzy J."/>
            <person name="Langlade N."/>
            <person name="Munos S."/>
        </authorList>
    </citation>
    <scope>NUCLEOTIDE SEQUENCE</scope>
    <source>
        <tissue evidence="2">Leaves</tissue>
    </source>
</reference>
<dbReference type="Proteomes" id="UP000215914">
    <property type="component" value="Unassembled WGS sequence"/>
</dbReference>
<gene>
    <name evidence="2" type="ORF">HanXRQr2_Chr02g0054251</name>
</gene>
<dbReference type="Gramene" id="mRNA:HanXRQr2_Chr02g0054251">
    <property type="protein sequence ID" value="CDS:HanXRQr2_Chr02g0054251.1"/>
    <property type="gene ID" value="HanXRQr2_Chr02g0054251"/>
</dbReference>
<evidence type="ECO:0000256" key="1">
    <source>
        <dbReference type="SAM" id="SignalP"/>
    </source>
</evidence>
<feature type="chain" id="PRO_5039915919" description="Secreted protein" evidence="1">
    <location>
        <begin position="16"/>
        <end position="70"/>
    </location>
</feature>
<proteinExistence type="predicted"/>
<comment type="caution">
    <text evidence="2">The sequence shown here is derived from an EMBL/GenBank/DDBJ whole genome shotgun (WGS) entry which is preliminary data.</text>
</comment>
<feature type="signal peptide" evidence="1">
    <location>
        <begin position="1"/>
        <end position="15"/>
    </location>
</feature>
<protein>
    <recommendedName>
        <fullName evidence="4">Secreted protein</fullName>
    </recommendedName>
</protein>
<reference evidence="2" key="1">
    <citation type="journal article" date="2017" name="Nature">
        <title>The sunflower genome provides insights into oil metabolism, flowering and Asterid evolution.</title>
        <authorList>
            <person name="Badouin H."/>
            <person name="Gouzy J."/>
            <person name="Grassa C.J."/>
            <person name="Murat F."/>
            <person name="Staton S.E."/>
            <person name="Cottret L."/>
            <person name="Lelandais-Briere C."/>
            <person name="Owens G.L."/>
            <person name="Carrere S."/>
            <person name="Mayjonade B."/>
            <person name="Legrand L."/>
            <person name="Gill N."/>
            <person name="Kane N.C."/>
            <person name="Bowers J.E."/>
            <person name="Hubner S."/>
            <person name="Bellec A."/>
            <person name="Berard A."/>
            <person name="Berges H."/>
            <person name="Blanchet N."/>
            <person name="Boniface M.C."/>
            <person name="Brunel D."/>
            <person name="Catrice O."/>
            <person name="Chaidir N."/>
            <person name="Claudel C."/>
            <person name="Donnadieu C."/>
            <person name="Faraut T."/>
            <person name="Fievet G."/>
            <person name="Helmstetter N."/>
            <person name="King M."/>
            <person name="Knapp S.J."/>
            <person name="Lai Z."/>
            <person name="Le Paslier M.C."/>
            <person name="Lippi Y."/>
            <person name="Lorenzon L."/>
            <person name="Mandel J.R."/>
            <person name="Marage G."/>
            <person name="Marchand G."/>
            <person name="Marquand E."/>
            <person name="Bret-Mestries E."/>
            <person name="Morien E."/>
            <person name="Nambeesan S."/>
            <person name="Nguyen T."/>
            <person name="Pegot-Espagnet P."/>
            <person name="Pouilly N."/>
            <person name="Raftis F."/>
            <person name="Sallet E."/>
            <person name="Schiex T."/>
            <person name="Thomas J."/>
            <person name="Vandecasteele C."/>
            <person name="Vares D."/>
            <person name="Vear F."/>
            <person name="Vautrin S."/>
            <person name="Crespi M."/>
            <person name="Mangin B."/>
            <person name="Burke J.M."/>
            <person name="Salse J."/>
            <person name="Munos S."/>
            <person name="Vincourt P."/>
            <person name="Rieseberg L.H."/>
            <person name="Langlade N.B."/>
        </authorList>
    </citation>
    <scope>NUCLEOTIDE SEQUENCE</scope>
    <source>
        <tissue evidence="2">Leaves</tissue>
    </source>
</reference>
<name>A0A9K3JN18_HELAN</name>
<keyword evidence="1" id="KW-0732">Signal</keyword>
<dbReference type="AlphaFoldDB" id="A0A9K3JN18"/>
<evidence type="ECO:0008006" key="4">
    <source>
        <dbReference type="Google" id="ProtNLM"/>
    </source>
</evidence>
<dbReference type="EMBL" id="MNCJ02000317">
    <property type="protein sequence ID" value="KAF5817542.1"/>
    <property type="molecule type" value="Genomic_DNA"/>
</dbReference>
<keyword evidence="3" id="KW-1185">Reference proteome</keyword>
<accession>A0A9K3JN18</accession>
<evidence type="ECO:0000313" key="2">
    <source>
        <dbReference type="EMBL" id="KAF5817542.1"/>
    </source>
</evidence>
<organism evidence="2 3">
    <name type="scientific">Helianthus annuus</name>
    <name type="common">Common sunflower</name>
    <dbReference type="NCBI Taxonomy" id="4232"/>
    <lineage>
        <taxon>Eukaryota</taxon>
        <taxon>Viridiplantae</taxon>
        <taxon>Streptophyta</taxon>
        <taxon>Embryophyta</taxon>
        <taxon>Tracheophyta</taxon>
        <taxon>Spermatophyta</taxon>
        <taxon>Magnoliopsida</taxon>
        <taxon>eudicotyledons</taxon>
        <taxon>Gunneridae</taxon>
        <taxon>Pentapetalae</taxon>
        <taxon>asterids</taxon>
        <taxon>campanulids</taxon>
        <taxon>Asterales</taxon>
        <taxon>Asteraceae</taxon>
        <taxon>Asteroideae</taxon>
        <taxon>Heliantheae alliance</taxon>
        <taxon>Heliantheae</taxon>
        <taxon>Helianthus</taxon>
    </lineage>
</organism>
<sequence length="70" mass="8039">MVGCTWMIMVNQCCATLTMLNRANCKRASSEVRFKSKYKFAFWIQPCGSKPENSGSFTFLTAQEEENQRC</sequence>
<evidence type="ECO:0000313" key="3">
    <source>
        <dbReference type="Proteomes" id="UP000215914"/>
    </source>
</evidence>